<dbReference type="Gene3D" id="3.40.50.410">
    <property type="entry name" value="von Willebrand factor, type A domain"/>
    <property type="match status" value="1"/>
</dbReference>
<name>A0A927J9Q9_9ACTN</name>
<dbReference type="NCBIfam" id="NF010238">
    <property type="entry name" value="PRK13685.1"/>
    <property type="match status" value="1"/>
</dbReference>
<dbReference type="PANTHER" id="PTHR22550">
    <property type="entry name" value="SPORE GERMINATION PROTEIN"/>
    <property type="match status" value="1"/>
</dbReference>
<sequence length="326" mass="34565">MSLTGFNSPWWLLFLLVIAGLVVGYLIALRARQRNIMKFTNLALLDTVAPRRPHAERHIPAVLMLVGLALLTVALASPTKEQRVPRDRATVILAIDTSLSMEATDVTPSRLVAAQEAAIDFAEGLPEGLNLGLVSYAGTASVLVPPTTDRAPVASAINRLELSERTATGEAIFTSLQAIESIAAIIPGEDEPPPAHIVLISDGKQTVPADLDAPRGAFTAARLSGERDIPVSTISFGTMIGSVVIEDQVIPVPVDEASMQDIAAMSGGEFYAAASQEELAAVYETLESQIGYEIRRGDASQPWLILGTLFIAIAGGIALVVSRRIP</sequence>
<dbReference type="PROSITE" id="PS50234">
    <property type="entry name" value="VWFA"/>
    <property type="match status" value="1"/>
</dbReference>
<accession>A0A927J9Q9</accession>
<dbReference type="EMBL" id="JACYWE010000001">
    <property type="protein sequence ID" value="MBD8505224.1"/>
    <property type="molecule type" value="Genomic_DNA"/>
</dbReference>
<dbReference type="InterPro" id="IPR050768">
    <property type="entry name" value="UPF0353/GerABKA_families"/>
</dbReference>
<evidence type="ECO:0000256" key="1">
    <source>
        <dbReference type="ARBA" id="ARBA00022475"/>
    </source>
</evidence>
<evidence type="ECO:0000256" key="5">
    <source>
        <dbReference type="SAM" id="Phobius"/>
    </source>
</evidence>
<feature type="transmembrane region" description="Helical" evidence="5">
    <location>
        <begin position="303"/>
        <end position="321"/>
    </location>
</feature>
<protein>
    <submittedName>
        <fullName evidence="7">VWA domain-containing protein</fullName>
    </submittedName>
</protein>
<keyword evidence="3 5" id="KW-1133">Transmembrane helix</keyword>
<keyword evidence="1" id="KW-1003">Cell membrane</keyword>
<dbReference type="InterPro" id="IPR024163">
    <property type="entry name" value="Aerotolerance_reg_N"/>
</dbReference>
<feature type="transmembrane region" description="Helical" evidence="5">
    <location>
        <begin position="12"/>
        <end position="29"/>
    </location>
</feature>
<dbReference type="SMART" id="SM00327">
    <property type="entry name" value="VWA"/>
    <property type="match status" value="1"/>
</dbReference>
<keyword evidence="2 5" id="KW-0812">Transmembrane</keyword>
<proteinExistence type="predicted"/>
<dbReference type="SUPFAM" id="SSF53300">
    <property type="entry name" value="vWA-like"/>
    <property type="match status" value="1"/>
</dbReference>
<feature type="domain" description="VWFA" evidence="6">
    <location>
        <begin position="90"/>
        <end position="286"/>
    </location>
</feature>
<dbReference type="Pfam" id="PF07584">
    <property type="entry name" value="BatA"/>
    <property type="match status" value="1"/>
</dbReference>
<feature type="transmembrane region" description="Helical" evidence="5">
    <location>
        <begin position="59"/>
        <end position="77"/>
    </location>
</feature>
<evidence type="ECO:0000256" key="4">
    <source>
        <dbReference type="ARBA" id="ARBA00023136"/>
    </source>
</evidence>
<reference evidence="7" key="1">
    <citation type="submission" date="2020-09" db="EMBL/GenBank/DDBJ databases">
        <title>Hoyosella lacisalsi sp. nov., a halotolerant actinobacterium isolated from soil of Lake Gudzhirganskoe.</title>
        <authorList>
            <person name="Yang Q."/>
            <person name="Guo P.Y."/>
            <person name="Liu S.W."/>
            <person name="Li F.N."/>
            <person name="Sun C.H."/>
        </authorList>
    </citation>
    <scope>NUCLEOTIDE SEQUENCE</scope>
    <source>
        <strain evidence="7">G463</strain>
    </source>
</reference>
<evidence type="ECO:0000256" key="3">
    <source>
        <dbReference type="ARBA" id="ARBA00022989"/>
    </source>
</evidence>
<organism evidence="7 8">
    <name type="scientific">Lolliginicoccus lacisalsi</name>
    <dbReference type="NCBI Taxonomy" id="2742202"/>
    <lineage>
        <taxon>Bacteria</taxon>
        <taxon>Bacillati</taxon>
        <taxon>Actinomycetota</taxon>
        <taxon>Actinomycetes</taxon>
        <taxon>Mycobacteriales</taxon>
        <taxon>Hoyosellaceae</taxon>
        <taxon>Lolliginicoccus</taxon>
    </lineage>
</organism>
<keyword evidence="4 5" id="KW-0472">Membrane</keyword>
<evidence type="ECO:0000259" key="6">
    <source>
        <dbReference type="PROSITE" id="PS50234"/>
    </source>
</evidence>
<evidence type="ECO:0000256" key="2">
    <source>
        <dbReference type="ARBA" id="ARBA00022692"/>
    </source>
</evidence>
<dbReference type="Pfam" id="PF13519">
    <property type="entry name" value="VWA_2"/>
    <property type="match status" value="1"/>
</dbReference>
<dbReference type="InterPro" id="IPR036465">
    <property type="entry name" value="vWFA_dom_sf"/>
</dbReference>
<dbReference type="PANTHER" id="PTHR22550:SF5">
    <property type="entry name" value="LEUCINE ZIPPER PROTEIN 4"/>
    <property type="match status" value="1"/>
</dbReference>
<dbReference type="InterPro" id="IPR002035">
    <property type="entry name" value="VWF_A"/>
</dbReference>
<gene>
    <name evidence="7" type="ORF">HT102_01800</name>
</gene>
<comment type="caution">
    <text evidence="7">The sequence shown here is derived from an EMBL/GenBank/DDBJ whole genome shotgun (WGS) entry which is preliminary data.</text>
</comment>
<keyword evidence="8" id="KW-1185">Reference proteome</keyword>
<evidence type="ECO:0000313" key="8">
    <source>
        <dbReference type="Proteomes" id="UP000642993"/>
    </source>
</evidence>
<dbReference type="AlphaFoldDB" id="A0A927J9Q9"/>
<dbReference type="Proteomes" id="UP000642993">
    <property type="component" value="Unassembled WGS sequence"/>
</dbReference>
<dbReference type="RefSeq" id="WP_192037690.1">
    <property type="nucleotide sequence ID" value="NZ_JACYWE010000001.1"/>
</dbReference>
<evidence type="ECO:0000313" key="7">
    <source>
        <dbReference type="EMBL" id="MBD8505224.1"/>
    </source>
</evidence>